<protein>
    <submittedName>
        <fullName evidence="1">Uncharacterized protein</fullName>
    </submittedName>
</protein>
<dbReference type="AlphaFoldDB" id="A0A7T6Z003"/>
<keyword evidence="2" id="KW-1185">Reference proteome</keyword>
<reference evidence="1 2" key="1">
    <citation type="submission" date="2020-06" db="EMBL/GenBank/DDBJ databases">
        <title>Genomic analysis of Salicibibacter sp. NKC5-3.</title>
        <authorList>
            <person name="Oh Y.J."/>
        </authorList>
    </citation>
    <scope>NUCLEOTIDE SEQUENCE [LARGE SCALE GENOMIC DNA]</scope>
    <source>
        <strain evidence="1 2">NKC5-3</strain>
    </source>
</reference>
<proteinExistence type="predicted"/>
<accession>A0A7T6Z003</accession>
<dbReference type="Proteomes" id="UP000595823">
    <property type="component" value="Chromosome"/>
</dbReference>
<evidence type="ECO:0000313" key="2">
    <source>
        <dbReference type="Proteomes" id="UP000595823"/>
    </source>
</evidence>
<organism evidence="1 2">
    <name type="scientific">Salicibibacter cibarius</name>
    <dbReference type="NCBI Taxonomy" id="2743000"/>
    <lineage>
        <taxon>Bacteria</taxon>
        <taxon>Bacillati</taxon>
        <taxon>Bacillota</taxon>
        <taxon>Bacilli</taxon>
        <taxon>Bacillales</taxon>
        <taxon>Bacillaceae</taxon>
        <taxon>Salicibibacter</taxon>
    </lineage>
</organism>
<dbReference type="RefSeq" id="WP_200126575.1">
    <property type="nucleotide sequence ID" value="NZ_CP054705.1"/>
</dbReference>
<dbReference type="EMBL" id="CP054705">
    <property type="protein sequence ID" value="QQK74407.1"/>
    <property type="molecule type" value="Genomic_DNA"/>
</dbReference>
<sequence>MIRKQLGFVVQDLNYLEELSNDSELERLSSKQYRELLVIQELYRQQKQMFETKTPPY</sequence>
<dbReference type="KEGG" id="scia:HUG15_01490"/>
<name>A0A7T6Z003_9BACI</name>
<gene>
    <name evidence="1" type="ORF">HUG15_01490</name>
</gene>
<evidence type="ECO:0000313" key="1">
    <source>
        <dbReference type="EMBL" id="QQK74407.1"/>
    </source>
</evidence>